<dbReference type="GO" id="GO:0003677">
    <property type="term" value="F:DNA binding"/>
    <property type="evidence" value="ECO:0007669"/>
    <property type="project" value="InterPro"/>
</dbReference>
<dbReference type="InterPro" id="IPR023459">
    <property type="entry name" value="Tscrpt_elong_fac_GreA/B_fam"/>
</dbReference>
<dbReference type="PANTHER" id="PTHR30437">
    <property type="entry name" value="TRANSCRIPTION ELONGATION FACTOR GREA"/>
    <property type="match status" value="1"/>
</dbReference>
<dbReference type="GO" id="GO:0070063">
    <property type="term" value="F:RNA polymerase binding"/>
    <property type="evidence" value="ECO:0007669"/>
    <property type="project" value="InterPro"/>
</dbReference>
<organism evidence="2 3">
    <name type="scientific">Pseudobdellovibrio exovorus JSS</name>
    <dbReference type="NCBI Taxonomy" id="1184267"/>
    <lineage>
        <taxon>Bacteria</taxon>
        <taxon>Pseudomonadati</taxon>
        <taxon>Bdellovibrionota</taxon>
        <taxon>Bdellovibrionia</taxon>
        <taxon>Bdellovibrionales</taxon>
        <taxon>Pseudobdellovibrionaceae</taxon>
        <taxon>Pseudobdellovibrio</taxon>
    </lineage>
</organism>
<gene>
    <name evidence="2" type="ORF">A11Q_1681</name>
</gene>
<sequence>MNTENLLIKKTDFEKISHLVSQNNSDLAALLDEELQRASIVEDGELPVDVASMNSTISFVDLDAKKEQTVTLVYPHEASLEENKVSILAPIGAALIGLRVGQSIKWPLPNGKNRNLQVTAVNS</sequence>
<dbReference type="STRING" id="1184267.A11Q_1681"/>
<dbReference type="PATRIC" id="fig|1184267.3.peg.1702"/>
<dbReference type="NCBIfam" id="NF004396">
    <property type="entry name" value="PRK05753.1"/>
    <property type="match status" value="1"/>
</dbReference>
<dbReference type="SUPFAM" id="SSF54534">
    <property type="entry name" value="FKBP-like"/>
    <property type="match status" value="1"/>
</dbReference>
<accession>M4V911</accession>
<dbReference type="Pfam" id="PF01272">
    <property type="entry name" value="GreA_GreB"/>
    <property type="match status" value="1"/>
</dbReference>
<evidence type="ECO:0000313" key="2">
    <source>
        <dbReference type="EMBL" id="AGH95897.1"/>
    </source>
</evidence>
<dbReference type="RefSeq" id="WP_015470387.1">
    <property type="nucleotide sequence ID" value="NC_020813.1"/>
</dbReference>
<dbReference type="eggNOG" id="COG0782">
    <property type="taxonomic scope" value="Bacteria"/>
</dbReference>
<protein>
    <recommendedName>
        <fullName evidence="1">Transcription elongation factor GreA/GreB C-terminal domain-containing protein</fullName>
    </recommendedName>
</protein>
<dbReference type="HOGENOM" id="CLU_120358_1_1_7"/>
<dbReference type="KEGG" id="bex:A11Q_1681"/>
<keyword evidence="3" id="KW-1185">Reference proteome</keyword>
<dbReference type="PANTHER" id="PTHR30437:SF5">
    <property type="entry name" value="REGULATOR OF NUCLEOSIDE DIPHOSPHATE KINASE"/>
    <property type="match status" value="1"/>
</dbReference>
<proteinExistence type="predicted"/>
<evidence type="ECO:0000313" key="3">
    <source>
        <dbReference type="Proteomes" id="UP000012040"/>
    </source>
</evidence>
<reference evidence="2 3" key="1">
    <citation type="journal article" date="2013" name="ISME J.">
        <title>By their genes ye shall know them: genomic signatures of predatory bacteria.</title>
        <authorList>
            <person name="Pasternak Z."/>
            <person name="Pietrokovski S."/>
            <person name="Rotem O."/>
            <person name="Gophna U."/>
            <person name="Lurie-Weinberger M.N."/>
            <person name="Jurkevitch E."/>
        </authorList>
    </citation>
    <scope>NUCLEOTIDE SEQUENCE [LARGE SCALE GENOMIC DNA]</scope>
    <source>
        <strain evidence="2 3">JSS</strain>
    </source>
</reference>
<feature type="domain" description="Transcription elongation factor GreA/GreB C-terminal" evidence="1">
    <location>
        <begin position="47"/>
        <end position="122"/>
    </location>
</feature>
<dbReference type="GO" id="GO:0006354">
    <property type="term" value="P:DNA-templated transcription elongation"/>
    <property type="evidence" value="ECO:0007669"/>
    <property type="project" value="TreeGrafter"/>
</dbReference>
<dbReference type="InterPro" id="IPR001437">
    <property type="entry name" value="Tscrpt_elong_fac_GreA/B_C"/>
</dbReference>
<name>M4V911_9BACT</name>
<dbReference type="EMBL" id="CP003537">
    <property type="protein sequence ID" value="AGH95897.1"/>
    <property type="molecule type" value="Genomic_DNA"/>
</dbReference>
<dbReference type="AlphaFoldDB" id="M4V911"/>
<dbReference type="InterPro" id="IPR036953">
    <property type="entry name" value="GreA/GreB_C_sf"/>
</dbReference>
<dbReference type="Proteomes" id="UP000012040">
    <property type="component" value="Chromosome"/>
</dbReference>
<dbReference type="OrthoDB" id="5293860at2"/>
<dbReference type="Gene3D" id="3.10.50.30">
    <property type="entry name" value="Transcription elongation factor, GreA/GreB, C-terminal domain"/>
    <property type="match status" value="1"/>
</dbReference>
<evidence type="ECO:0000259" key="1">
    <source>
        <dbReference type="Pfam" id="PF01272"/>
    </source>
</evidence>
<dbReference type="GO" id="GO:0032784">
    <property type="term" value="P:regulation of DNA-templated transcription elongation"/>
    <property type="evidence" value="ECO:0007669"/>
    <property type="project" value="InterPro"/>
</dbReference>